<protein>
    <submittedName>
        <fullName evidence="2">Uncharacterized protein</fullName>
    </submittedName>
</protein>
<feature type="region of interest" description="Disordered" evidence="1">
    <location>
        <begin position="1"/>
        <end position="58"/>
    </location>
</feature>
<comment type="caution">
    <text evidence="2">The sequence shown here is derived from an EMBL/GenBank/DDBJ whole genome shotgun (WGS) entry which is preliminary data.</text>
</comment>
<evidence type="ECO:0000313" key="3">
    <source>
        <dbReference type="Proteomes" id="UP001152622"/>
    </source>
</evidence>
<feature type="region of interest" description="Disordered" evidence="1">
    <location>
        <begin position="125"/>
        <end position="144"/>
    </location>
</feature>
<dbReference type="Proteomes" id="UP001152622">
    <property type="component" value="Chromosome 18"/>
</dbReference>
<keyword evidence="3" id="KW-1185">Reference proteome</keyword>
<dbReference type="AlphaFoldDB" id="A0A9Q1IER2"/>
<reference evidence="2" key="1">
    <citation type="journal article" date="2023" name="Science">
        <title>Genome structures resolve the early diversification of teleost fishes.</title>
        <authorList>
            <person name="Parey E."/>
            <person name="Louis A."/>
            <person name="Montfort J."/>
            <person name="Bouchez O."/>
            <person name="Roques C."/>
            <person name="Iampietro C."/>
            <person name="Lluch J."/>
            <person name="Castinel A."/>
            <person name="Donnadieu C."/>
            <person name="Desvignes T."/>
            <person name="Floi Bucao C."/>
            <person name="Jouanno E."/>
            <person name="Wen M."/>
            <person name="Mejri S."/>
            <person name="Dirks R."/>
            <person name="Jansen H."/>
            <person name="Henkel C."/>
            <person name="Chen W.J."/>
            <person name="Zahm M."/>
            <person name="Cabau C."/>
            <person name="Klopp C."/>
            <person name="Thompson A.W."/>
            <person name="Robinson-Rechavi M."/>
            <person name="Braasch I."/>
            <person name="Lecointre G."/>
            <person name="Bobe J."/>
            <person name="Postlethwait J.H."/>
            <person name="Berthelot C."/>
            <person name="Roest Crollius H."/>
            <person name="Guiguen Y."/>
        </authorList>
    </citation>
    <scope>NUCLEOTIDE SEQUENCE</scope>
    <source>
        <strain evidence="2">WJC10195</strain>
    </source>
</reference>
<gene>
    <name evidence="2" type="ORF">SKAU_G00368260</name>
</gene>
<evidence type="ECO:0000313" key="2">
    <source>
        <dbReference type="EMBL" id="KAJ8337860.1"/>
    </source>
</evidence>
<proteinExistence type="predicted"/>
<name>A0A9Q1IER2_SYNKA</name>
<organism evidence="2 3">
    <name type="scientific">Synaphobranchus kaupii</name>
    <name type="common">Kaup's arrowtooth eel</name>
    <dbReference type="NCBI Taxonomy" id="118154"/>
    <lineage>
        <taxon>Eukaryota</taxon>
        <taxon>Metazoa</taxon>
        <taxon>Chordata</taxon>
        <taxon>Craniata</taxon>
        <taxon>Vertebrata</taxon>
        <taxon>Euteleostomi</taxon>
        <taxon>Actinopterygii</taxon>
        <taxon>Neopterygii</taxon>
        <taxon>Teleostei</taxon>
        <taxon>Anguilliformes</taxon>
        <taxon>Synaphobranchidae</taxon>
        <taxon>Synaphobranchus</taxon>
    </lineage>
</organism>
<evidence type="ECO:0000256" key="1">
    <source>
        <dbReference type="SAM" id="MobiDB-lite"/>
    </source>
</evidence>
<feature type="compositionally biased region" description="Low complexity" evidence="1">
    <location>
        <begin position="125"/>
        <end position="137"/>
    </location>
</feature>
<sequence length="144" mass="15233">MAPKIEGRSSPNQTGGCGTQTGSPGLRRARKRKQRIQNPLPTAALPPHPKGAGSVETASWVNARPAMHAPFGDKPAVLTQRPGLRPLQPACDYRSLNYLPISLNGLREPRDMAAVRPASEALRSAAAAATETLTERPGSPVSEP</sequence>
<dbReference type="EMBL" id="JAINUF010000018">
    <property type="protein sequence ID" value="KAJ8337860.1"/>
    <property type="molecule type" value="Genomic_DNA"/>
</dbReference>
<accession>A0A9Q1IER2</accession>